<dbReference type="FunFam" id="3.40.50.150:FF:000217">
    <property type="entry name" value="Methyltransferase protein 13"/>
    <property type="match status" value="1"/>
</dbReference>
<protein>
    <recommendedName>
        <fullName evidence="4">Methyltransferase type 11 domain-containing protein</fullName>
    </recommendedName>
</protein>
<evidence type="ECO:0000259" key="4">
    <source>
        <dbReference type="Pfam" id="PF08241"/>
    </source>
</evidence>
<keyword evidence="3" id="KW-0808">Transferase</keyword>
<dbReference type="GO" id="GO:0008757">
    <property type="term" value="F:S-adenosylmethionine-dependent methyltransferase activity"/>
    <property type="evidence" value="ECO:0007669"/>
    <property type="project" value="InterPro"/>
</dbReference>
<sequence>MRDYGTAAYWDERYAAQDGSNFDWYQDFGTLRPHLLPYLQNHQNFEILIPGCGNSRLGAELYDSGFVNLTCIDTSPVVINQMSDRYADKEEMEFTVMDVRRMEIPDACFDLVIDKALFDAQLCGEDNLNFVTEMVAETCRVLKPGGMYICVSHGLPSTRMAYLQAKGIPWNVDVVEIPKPPLSAYEEQGASAHHYMYVCTKRG</sequence>
<comment type="similarity">
    <text evidence="1">Belongs to the methyltransferase superfamily.</text>
</comment>
<dbReference type="SUPFAM" id="SSF53335">
    <property type="entry name" value="S-adenosyl-L-methionine-dependent methyltransferases"/>
    <property type="match status" value="1"/>
</dbReference>
<name>A0A7S2AX99_9STRA</name>
<dbReference type="PANTHER" id="PTHR12176">
    <property type="entry name" value="SAM-DEPENDENT METHYLTRANSFERASE SUPERFAMILY PROTEIN"/>
    <property type="match status" value="1"/>
</dbReference>
<evidence type="ECO:0000256" key="1">
    <source>
        <dbReference type="ARBA" id="ARBA00008361"/>
    </source>
</evidence>
<feature type="domain" description="Methyltransferase type 11" evidence="4">
    <location>
        <begin position="50"/>
        <end position="150"/>
    </location>
</feature>
<dbReference type="InterPro" id="IPR051419">
    <property type="entry name" value="Lys/N-term_MeTrsfase_sf"/>
</dbReference>
<gene>
    <name evidence="5" type="ORF">FPAR1323_LOCUS376</name>
</gene>
<evidence type="ECO:0000256" key="2">
    <source>
        <dbReference type="ARBA" id="ARBA00022603"/>
    </source>
</evidence>
<dbReference type="CDD" id="cd02440">
    <property type="entry name" value="AdoMet_MTases"/>
    <property type="match status" value="1"/>
</dbReference>
<proteinExistence type="inferred from homology"/>
<organism evidence="5">
    <name type="scientific">Florenciella parvula</name>
    <dbReference type="NCBI Taxonomy" id="236787"/>
    <lineage>
        <taxon>Eukaryota</taxon>
        <taxon>Sar</taxon>
        <taxon>Stramenopiles</taxon>
        <taxon>Ochrophyta</taxon>
        <taxon>Dictyochophyceae</taxon>
        <taxon>Florenciellales</taxon>
        <taxon>Florenciella</taxon>
    </lineage>
</organism>
<evidence type="ECO:0000256" key="3">
    <source>
        <dbReference type="ARBA" id="ARBA00022679"/>
    </source>
</evidence>
<dbReference type="AlphaFoldDB" id="A0A7S2AX99"/>
<keyword evidence="2" id="KW-0489">Methyltransferase</keyword>
<dbReference type="InterPro" id="IPR013216">
    <property type="entry name" value="Methyltransf_11"/>
</dbReference>
<dbReference type="InterPro" id="IPR029063">
    <property type="entry name" value="SAM-dependent_MTases_sf"/>
</dbReference>
<evidence type="ECO:0000313" key="5">
    <source>
        <dbReference type="EMBL" id="CAD9380403.1"/>
    </source>
</evidence>
<dbReference type="GO" id="GO:0032259">
    <property type="term" value="P:methylation"/>
    <property type="evidence" value="ECO:0007669"/>
    <property type="project" value="UniProtKB-KW"/>
</dbReference>
<dbReference type="PANTHER" id="PTHR12176:SF79">
    <property type="entry name" value="METHYLTRANSFERASE TYPE 11 DOMAIN-CONTAINING PROTEIN"/>
    <property type="match status" value="1"/>
</dbReference>
<dbReference type="Gene3D" id="3.40.50.150">
    <property type="entry name" value="Vaccinia Virus protein VP39"/>
    <property type="match status" value="1"/>
</dbReference>
<dbReference type="EMBL" id="HBGT01000667">
    <property type="protein sequence ID" value="CAD9380403.1"/>
    <property type="molecule type" value="Transcribed_RNA"/>
</dbReference>
<accession>A0A7S2AX99</accession>
<reference evidence="5" key="1">
    <citation type="submission" date="2021-01" db="EMBL/GenBank/DDBJ databases">
        <authorList>
            <person name="Corre E."/>
            <person name="Pelletier E."/>
            <person name="Niang G."/>
            <person name="Scheremetjew M."/>
            <person name="Finn R."/>
            <person name="Kale V."/>
            <person name="Holt S."/>
            <person name="Cochrane G."/>
            <person name="Meng A."/>
            <person name="Brown T."/>
            <person name="Cohen L."/>
        </authorList>
    </citation>
    <scope>NUCLEOTIDE SEQUENCE</scope>
    <source>
        <strain evidence="5">RCC1693</strain>
    </source>
</reference>
<dbReference type="Pfam" id="PF08241">
    <property type="entry name" value="Methyltransf_11"/>
    <property type="match status" value="1"/>
</dbReference>